<proteinExistence type="predicted"/>
<dbReference type="InterPro" id="IPR025645">
    <property type="entry name" value="DUF4349"/>
</dbReference>
<sequence length="353" mass="36163">MHTLNRQRSAAALAALSLAGALALTGCGADASDMSSGEKAAVAPAPAQDGAAPEGAKGAAAAQPGTAAPSAAPADKNGQQPVVVRPNVIRTATLGIETTDAQKVLAAARTAADGAGGYVGNESTRRDEDGRMTSTLTLRVPGEGYDAVLGAMEGSGKLLHRKVDAQDVTEKVADIGSRVASQQASVARVREMMGKASALSEVVMLESELSRRQSDLESLLAQQSALKDKTSMGTITLEVTEPAPKPVAEEKKKEKEPTFLGALRGGWDVFTKIVRYLTVAVGALLPFLLTAAVGLLGFRLFRRFRPAPPKTGAARTGPAPATDPAARRASVPAARKAPAEPEADGAGAADVQD</sequence>
<dbReference type="AlphaFoldDB" id="A0AAU2JYY0"/>
<keyword evidence="2" id="KW-0812">Transmembrane</keyword>
<keyword evidence="3" id="KW-0732">Signal</keyword>
<keyword evidence="2" id="KW-1133">Transmembrane helix</keyword>
<feature type="compositionally biased region" description="Low complexity" evidence="1">
    <location>
        <begin position="310"/>
        <end position="336"/>
    </location>
</feature>
<feature type="compositionally biased region" description="Low complexity" evidence="1">
    <location>
        <begin position="39"/>
        <end position="74"/>
    </location>
</feature>
<feature type="domain" description="DUF4349" evidence="4">
    <location>
        <begin position="87"/>
        <end position="297"/>
    </location>
</feature>
<organism evidence="5">
    <name type="scientific">Streptomyces sp. NBC_00049</name>
    <dbReference type="NCBI Taxonomy" id="2903617"/>
    <lineage>
        <taxon>Bacteria</taxon>
        <taxon>Bacillati</taxon>
        <taxon>Actinomycetota</taxon>
        <taxon>Actinomycetes</taxon>
        <taxon>Kitasatosporales</taxon>
        <taxon>Streptomycetaceae</taxon>
        <taxon>Streptomyces</taxon>
    </lineage>
</organism>
<gene>
    <name evidence="5" type="ORF">OG327_27140</name>
</gene>
<evidence type="ECO:0000259" key="4">
    <source>
        <dbReference type="Pfam" id="PF14257"/>
    </source>
</evidence>
<dbReference type="Pfam" id="PF14257">
    <property type="entry name" value="DUF4349"/>
    <property type="match status" value="1"/>
</dbReference>
<feature type="signal peptide" evidence="3">
    <location>
        <begin position="1"/>
        <end position="31"/>
    </location>
</feature>
<feature type="transmembrane region" description="Helical" evidence="2">
    <location>
        <begin position="276"/>
        <end position="301"/>
    </location>
</feature>
<name>A0AAU2JYY0_9ACTN</name>
<keyword evidence="2" id="KW-0472">Membrane</keyword>
<evidence type="ECO:0000313" key="5">
    <source>
        <dbReference type="EMBL" id="WTU76709.1"/>
    </source>
</evidence>
<dbReference type="PROSITE" id="PS51257">
    <property type="entry name" value="PROKAR_LIPOPROTEIN"/>
    <property type="match status" value="1"/>
</dbReference>
<reference evidence="5" key="1">
    <citation type="submission" date="2022-10" db="EMBL/GenBank/DDBJ databases">
        <title>The complete genomes of actinobacterial strains from the NBC collection.</title>
        <authorList>
            <person name="Joergensen T.S."/>
            <person name="Alvarez Arevalo M."/>
            <person name="Sterndorff E.B."/>
            <person name="Faurdal D."/>
            <person name="Vuksanovic O."/>
            <person name="Mourched A.-S."/>
            <person name="Charusanti P."/>
            <person name="Shaw S."/>
            <person name="Blin K."/>
            <person name="Weber T."/>
        </authorList>
    </citation>
    <scope>NUCLEOTIDE SEQUENCE</scope>
    <source>
        <strain evidence="5">NBC_00049</strain>
    </source>
</reference>
<evidence type="ECO:0000256" key="2">
    <source>
        <dbReference type="SAM" id="Phobius"/>
    </source>
</evidence>
<feature type="region of interest" description="Disordered" evidence="1">
    <location>
        <begin position="39"/>
        <end position="79"/>
    </location>
</feature>
<feature type="region of interest" description="Disordered" evidence="1">
    <location>
        <begin position="307"/>
        <end position="353"/>
    </location>
</feature>
<protein>
    <submittedName>
        <fullName evidence="5">DUF4349 domain-containing protein</fullName>
    </submittedName>
</protein>
<evidence type="ECO:0000256" key="1">
    <source>
        <dbReference type="SAM" id="MobiDB-lite"/>
    </source>
</evidence>
<feature type="chain" id="PRO_5043401593" evidence="3">
    <location>
        <begin position="32"/>
        <end position="353"/>
    </location>
</feature>
<dbReference type="EMBL" id="CP108264">
    <property type="protein sequence ID" value="WTU76709.1"/>
    <property type="molecule type" value="Genomic_DNA"/>
</dbReference>
<feature type="compositionally biased region" description="Low complexity" evidence="1">
    <location>
        <begin position="344"/>
        <end position="353"/>
    </location>
</feature>
<evidence type="ECO:0000256" key="3">
    <source>
        <dbReference type="SAM" id="SignalP"/>
    </source>
</evidence>
<accession>A0AAU2JYY0</accession>